<dbReference type="InterPro" id="IPR039420">
    <property type="entry name" value="WalR-like"/>
</dbReference>
<dbReference type="CDD" id="cd17574">
    <property type="entry name" value="REC_OmpR"/>
    <property type="match status" value="1"/>
</dbReference>
<dbReference type="PROSITE" id="PS50110">
    <property type="entry name" value="RESPONSE_REGULATORY"/>
    <property type="match status" value="1"/>
</dbReference>
<dbReference type="AlphaFoldDB" id="N1ZYC0"/>
<dbReference type="SMART" id="SM00862">
    <property type="entry name" value="Trans_reg_C"/>
    <property type="match status" value="1"/>
</dbReference>
<dbReference type="Pfam" id="PF00072">
    <property type="entry name" value="Response_reg"/>
    <property type="match status" value="1"/>
</dbReference>
<dbReference type="SMART" id="SM00448">
    <property type="entry name" value="REC"/>
    <property type="match status" value="1"/>
</dbReference>
<dbReference type="GO" id="GO:0032993">
    <property type="term" value="C:protein-DNA complex"/>
    <property type="evidence" value="ECO:0007669"/>
    <property type="project" value="TreeGrafter"/>
</dbReference>
<reference evidence="12 13" key="1">
    <citation type="journal article" date="2014" name="Genome Announc.">
        <title>Draft genome sequences of the altered schaedler flora, a defined bacterial community from gnotobiotic mice.</title>
        <authorList>
            <person name="Wannemuehler M.J."/>
            <person name="Overstreet A.M."/>
            <person name="Ward D.V."/>
            <person name="Phillips G.J."/>
        </authorList>
    </citation>
    <scope>NUCLEOTIDE SEQUENCE [LARGE SCALE GENOMIC DNA]</scope>
    <source>
        <strain evidence="12 13">ASF492</strain>
    </source>
</reference>
<dbReference type="Pfam" id="PF00486">
    <property type="entry name" value="Trans_reg_C"/>
    <property type="match status" value="1"/>
</dbReference>
<evidence type="ECO:0000256" key="1">
    <source>
        <dbReference type="ARBA" id="ARBA00018672"/>
    </source>
</evidence>
<dbReference type="InterPro" id="IPR001789">
    <property type="entry name" value="Sig_transdc_resp-reg_receiver"/>
</dbReference>
<dbReference type="SUPFAM" id="SSF46894">
    <property type="entry name" value="C-terminal effector domain of the bipartite response regulators"/>
    <property type="match status" value="1"/>
</dbReference>
<evidence type="ECO:0000256" key="5">
    <source>
        <dbReference type="ARBA" id="ARBA00023125"/>
    </source>
</evidence>
<dbReference type="Gene3D" id="1.10.10.10">
    <property type="entry name" value="Winged helix-like DNA-binding domain superfamily/Winged helix DNA-binding domain"/>
    <property type="match status" value="1"/>
</dbReference>
<dbReference type="SUPFAM" id="SSF52172">
    <property type="entry name" value="CheY-like"/>
    <property type="match status" value="1"/>
</dbReference>
<dbReference type="GO" id="GO:0005829">
    <property type="term" value="C:cytosol"/>
    <property type="evidence" value="ECO:0007669"/>
    <property type="project" value="TreeGrafter"/>
</dbReference>
<dbReference type="GO" id="GO:0000156">
    <property type="term" value="F:phosphorelay response regulator activity"/>
    <property type="evidence" value="ECO:0007669"/>
    <property type="project" value="TreeGrafter"/>
</dbReference>
<dbReference type="InterPro" id="IPR036388">
    <property type="entry name" value="WH-like_DNA-bd_sf"/>
</dbReference>
<evidence type="ECO:0000256" key="9">
    <source>
        <dbReference type="PROSITE-ProRule" id="PRU01091"/>
    </source>
</evidence>
<dbReference type="eggNOG" id="COG0745">
    <property type="taxonomic scope" value="Bacteria"/>
</dbReference>
<evidence type="ECO:0000256" key="8">
    <source>
        <dbReference type="PROSITE-ProRule" id="PRU00169"/>
    </source>
</evidence>
<dbReference type="OrthoDB" id="9790442at2"/>
<keyword evidence="5 9" id="KW-0238">DNA-binding</keyword>
<name>N1ZYC0_9FIRM</name>
<dbReference type="PATRIC" id="fig|1235802.3.peg.4351"/>
<feature type="domain" description="Response regulatory" evidence="10">
    <location>
        <begin position="5"/>
        <end position="117"/>
    </location>
</feature>
<dbReference type="CDD" id="cd00383">
    <property type="entry name" value="trans_reg_C"/>
    <property type="match status" value="1"/>
</dbReference>
<evidence type="ECO:0000259" key="11">
    <source>
        <dbReference type="PROSITE" id="PS51755"/>
    </source>
</evidence>
<dbReference type="EMBL" id="AQFT01000124">
    <property type="protein sequence ID" value="EMZ22012.1"/>
    <property type="molecule type" value="Genomic_DNA"/>
</dbReference>
<gene>
    <name evidence="12" type="ORF">C823_04099</name>
</gene>
<dbReference type="PANTHER" id="PTHR48111:SF2">
    <property type="entry name" value="RESPONSE REGULATOR SAER"/>
    <property type="match status" value="1"/>
</dbReference>
<evidence type="ECO:0000256" key="6">
    <source>
        <dbReference type="ARBA" id="ARBA00023163"/>
    </source>
</evidence>
<sequence>MERGNILIIEDDEAIREGVRILLEGDGFLVQEAENGALGLEKLSDATGLVILDIMMPGISGIKTCEEIRKKSKVPVLFLTAKGQESDKLLGLTVGGDDYLVKPFSYAELLARVKALLRRRNVYDKADPEKSDEVPQWLERGCIRINTKYNQVFVRGAQADLTEMEYGLLLLMMKYPQKIFSVKNLYESVWGEPFIYTSGNTVMVHIRRLRKKIEENPQAPRIIVNVWGKGYRLGESIGVPCDI</sequence>
<feature type="domain" description="OmpR/PhoB-type" evidence="11">
    <location>
        <begin position="135"/>
        <end position="235"/>
    </location>
</feature>
<dbReference type="FunFam" id="3.40.50.2300:FF:000001">
    <property type="entry name" value="DNA-binding response regulator PhoB"/>
    <property type="match status" value="1"/>
</dbReference>
<comment type="function">
    <text evidence="7">May play the central regulatory role in sporulation. It may be an element of the effector pathway responsible for the activation of sporulation genes in response to nutritional stress. Spo0A may act in concert with spo0H (a sigma factor) to control the expression of some genes that are critical to the sporulation process.</text>
</comment>
<evidence type="ECO:0000313" key="13">
    <source>
        <dbReference type="Proteomes" id="UP000012589"/>
    </source>
</evidence>
<protein>
    <recommendedName>
        <fullName evidence="1">Stage 0 sporulation protein A homolog</fullName>
    </recommendedName>
</protein>
<dbReference type="GO" id="GO:0000976">
    <property type="term" value="F:transcription cis-regulatory region binding"/>
    <property type="evidence" value="ECO:0007669"/>
    <property type="project" value="TreeGrafter"/>
</dbReference>
<dbReference type="Gene3D" id="6.10.250.690">
    <property type="match status" value="1"/>
</dbReference>
<keyword evidence="3" id="KW-0902">Two-component regulatory system</keyword>
<keyword evidence="6" id="KW-0804">Transcription</keyword>
<dbReference type="Proteomes" id="UP000012589">
    <property type="component" value="Unassembled WGS sequence"/>
</dbReference>
<dbReference type="PROSITE" id="PS51755">
    <property type="entry name" value="OMPR_PHOB"/>
    <property type="match status" value="1"/>
</dbReference>
<organism evidence="12 13">
    <name type="scientific">Eubacterium plexicaudatum ASF492</name>
    <dbReference type="NCBI Taxonomy" id="1235802"/>
    <lineage>
        <taxon>Bacteria</taxon>
        <taxon>Bacillati</taxon>
        <taxon>Bacillota</taxon>
        <taxon>Clostridia</taxon>
        <taxon>Eubacteriales</taxon>
        <taxon>Eubacteriaceae</taxon>
        <taxon>Eubacterium</taxon>
    </lineage>
</organism>
<evidence type="ECO:0000256" key="4">
    <source>
        <dbReference type="ARBA" id="ARBA00023015"/>
    </source>
</evidence>
<dbReference type="STRING" id="1235802.C823_04099"/>
<evidence type="ECO:0000256" key="2">
    <source>
        <dbReference type="ARBA" id="ARBA00022553"/>
    </source>
</evidence>
<dbReference type="InterPro" id="IPR001867">
    <property type="entry name" value="OmpR/PhoB-type_DNA-bd"/>
</dbReference>
<dbReference type="Gene3D" id="3.40.50.2300">
    <property type="match status" value="1"/>
</dbReference>
<keyword evidence="4" id="KW-0805">Transcription regulation</keyword>
<dbReference type="PANTHER" id="PTHR48111">
    <property type="entry name" value="REGULATOR OF RPOS"/>
    <property type="match status" value="1"/>
</dbReference>
<dbReference type="InterPro" id="IPR016032">
    <property type="entry name" value="Sig_transdc_resp-reg_C-effctor"/>
</dbReference>
<feature type="modified residue" description="4-aspartylphosphate" evidence="8">
    <location>
        <position position="53"/>
    </location>
</feature>
<dbReference type="GO" id="GO:0006355">
    <property type="term" value="P:regulation of DNA-templated transcription"/>
    <property type="evidence" value="ECO:0007669"/>
    <property type="project" value="InterPro"/>
</dbReference>
<keyword evidence="13" id="KW-1185">Reference proteome</keyword>
<accession>N1ZYC0</accession>
<evidence type="ECO:0000259" key="10">
    <source>
        <dbReference type="PROSITE" id="PS50110"/>
    </source>
</evidence>
<evidence type="ECO:0000256" key="7">
    <source>
        <dbReference type="ARBA" id="ARBA00024867"/>
    </source>
</evidence>
<keyword evidence="2 8" id="KW-0597">Phosphoprotein</keyword>
<proteinExistence type="predicted"/>
<dbReference type="HOGENOM" id="CLU_000445_30_4_9"/>
<evidence type="ECO:0000313" key="12">
    <source>
        <dbReference type="EMBL" id="EMZ22012.1"/>
    </source>
</evidence>
<dbReference type="InterPro" id="IPR011006">
    <property type="entry name" value="CheY-like_superfamily"/>
</dbReference>
<feature type="DNA-binding region" description="OmpR/PhoB-type" evidence="9">
    <location>
        <begin position="135"/>
        <end position="235"/>
    </location>
</feature>
<comment type="caution">
    <text evidence="12">The sequence shown here is derived from an EMBL/GenBank/DDBJ whole genome shotgun (WGS) entry which is preliminary data.</text>
</comment>
<evidence type="ECO:0000256" key="3">
    <source>
        <dbReference type="ARBA" id="ARBA00023012"/>
    </source>
</evidence>